<evidence type="ECO:0000256" key="2">
    <source>
        <dbReference type="ARBA" id="ARBA00022679"/>
    </source>
</evidence>
<dbReference type="AlphaFoldDB" id="A0A1Y5Q457"/>
<dbReference type="GO" id="GO:0017095">
    <property type="term" value="F:heparan sulfate 6-sulfotransferase activity"/>
    <property type="evidence" value="ECO:0007669"/>
    <property type="project" value="TreeGrafter"/>
</dbReference>
<dbReference type="Gene3D" id="3.40.50.300">
    <property type="entry name" value="P-loop containing nucleotide triphosphate hydrolases"/>
    <property type="match status" value="1"/>
</dbReference>
<keyword evidence="2" id="KW-0808">Transferase</keyword>
<comment type="subcellular location">
    <subcellularLocation>
        <location evidence="1">Membrane</location>
        <topology evidence="1">Single-pass membrane protein</topology>
    </subcellularLocation>
</comment>
<proteinExistence type="predicted"/>
<dbReference type="InterPro" id="IPR010635">
    <property type="entry name" value="Heparan_SO4-6-sulfoTrfase"/>
</dbReference>
<keyword evidence="6" id="KW-0325">Glycoprotein</keyword>
<dbReference type="PANTHER" id="PTHR12812">
    <property type="entry name" value="HEPARAN SULFATE 6-O-SULFOTRANSFERASE 3"/>
    <property type="match status" value="1"/>
</dbReference>
<dbReference type="SUPFAM" id="SSF52540">
    <property type="entry name" value="P-loop containing nucleoside triphosphate hydrolases"/>
    <property type="match status" value="1"/>
</dbReference>
<organism evidence="7">
    <name type="scientific">uncultured Stenotrophomonas sp</name>
    <dbReference type="NCBI Taxonomy" id="165438"/>
    <lineage>
        <taxon>Bacteria</taxon>
        <taxon>Pseudomonadati</taxon>
        <taxon>Pseudomonadota</taxon>
        <taxon>Gammaproteobacteria</taxon>
        <taxon>Lysobacterales</taxon>
        <taxon>Lysobacteraceae</taxon>
        <taxon>Stenotrophomonas</taxon>
        <taxon>environmental samples</taxon>
    </lineage>
</organism>
<evidence type="ECO:0000256" key="4">
    <source>
        <dbReference type="ARBA" id="ARBA00022989"/>
    </source>
</evidence>
<evidence type="ECO:0000313" key="7">
    <source>
        <dbReference type="EMBL" id="SBV37060.1"/>
    </source>
</evidence>
<evidence type="ECO:0000256" key="5">
    <source>
        <dbReference type="ARBA" id="ARBA00023136"/>
    </source>
</evidence>
<keyword evidence="5" id="KW-0472">Membrane</keyword>
<evidence type="ECO:0000256" key="3">
    <source>
        <dbReference type="ARBA" id="ARBA00022692"/>
    </source>
</evidence>
<sequence>MSPQVVDSSILPAMIVSLHLPKTAGTSFGAALERHFGAALLRDYADLPLHVEPAVRNAAALRASLAQADLDAPPPACIHGHFLPVKYLLHAQRHGARFVTWMRHPVERLLSHYFFWQRTPPSSPAQRLHCRMHEEGWSLETFCLAPELQDAYSQFLWAFPLEYFDFIGITEHYDADFALFSRRYLGSEAAPARMNAAPASGQGRHQLDPALRRRIEAFHARDLALYGRALQLRLLRTEARP</sequence>
<name>A0A1Y5Q457_9GAMM</name>
<dbReference type="EMBL" id="FLTS01000001">
    <property type="protein sequence ID" value="SBV37060.1"/>
    <property type="molecule type" value="Genomic_DNA"/>
</dbReference>
<evidence type="ECO:0008006" key="8">
    <source>
        <dbReference type="Google" id="ProtNLM"/>
    </source>
</evidence>
<evidence type="ECO:0000256" key="1">
    <source>
        <dbReference type="ARBA" id="ARBA00004167"/>
    </source>
</evidence>
<dbReference type="PANTHER" id="PTHR12812:SF0">
    <property type="entry name" value="HEPARAN-SULFATE 6-O-SULFOTRANSFERASE"/>
    <property type="match status" value="1"/>
</dbReference>
<accession>A0A1Y5Q457</accession>
<protein>
    <recommendedName>
        <fullName evidence="8">Sulfotransferase family protein</fullName>
    </recommendedName>
</protein>
<dbReference type="GO" id="GO:0016020">
    <property type="term" value="C:membrane"/>
    <property type="evidence" value="ECO:0007669"/>
    <property type="project" value="UniProtKB-SubCell"/>
</dbReference>
<keyword evidence="3" id="KW-0812">Transmembrane</keyword>
<keyword evidence="4" id="KW-1133">Transmembrane helix</keyword>
<reference evidence="7" key="1">
    <citation type="submission" date="2016-03" db="EMBL/GenBank/DDBJ databases">
        <authorList>
            <person name="Ploux O."/>
        </authorList>
    </citation>
    <scope>NUCLEOTIDE SEQUENCE</scope>
    <source>
        <strain evidence="7">UC10</strain>
    </source>
</reference>
<gene>
    <name evidence="7" type="ORF">STPYR_11990</name>
</gene>
<evidence type="ECO:0000256" key="6">
    <source>
        <dbReference type="ARBA" id="ARBA00023180"/>
    </source>
</evidence>
<dbReference type="InterPro" id="IPR027417">
    <property type="entry name" value="P-loop_NTPase"/>
</dbReference>